<sequence length="369" mass="38907">RDMQVSPEILAVVEEIKKHMAEQKKIRDEFNNAPIKTLDTLKSELAELQSAVISVSSGSRKQSVQAAHLNEEALKLERTFAMVQKTSDLAYDSAQDSPALTQYFNKCITSFGDRVQRYKQEVQAIEELLSSRARASLTPKELAEVLRKIDEQFISLAAQLYTAKEDVNAMKIQFLRQFRTTNGEKPLISLSDLENPLPQTSFDLLEKDFTKSSLGHTPYGPSPFSMSAVDSSAATAAVSVQPAVTSGAQGFLQTLTSAGNPNTLGGGLFSQGGTPGATASTVGGTGGFSFGSGLTNTFGAASTATTTTATSFGFGLVKPPSAAATPAFGFATSTAATPAMTSAFSFGTPTSTTSFVSPFGGKSLFGLPK</sequence>
<name>A0A0X3P3K3_SCHSO</name>
<keyword evidence="6" id="KW-0906">Nuclear pore complex</keyword>
<dbReference type="EMBL" id="GEEE01018838">
    <property type="protein sequence ID" value="JAP44387.1"/>
    <property type="molecule type" value="Transcribed_RNA"/>
</dbReference>
<evidence type="ECO:0000256" key="6">
    <source>
        <dbReference type="ARBA" id="ARBA00023132"/>
    </source>
</evidence>
<keyword evidence="4" id="KW-0653">Protein transport</keyword>
<evidence type="ECO:0000256" key="3">
    <source>
        <dbReference type="ARBA" id="ARBA00022816"/>
    </source>
</evidence>
<dbReference type="AlphaFoldDB" id="A0A0X3P3K3"/>
<dbReference type="GO" id="GO:0015031">
    <property type="term" value="P:protein transport"/>
    <property type="evidence" value="ECO:0007669"/>
    <property type="project" value="UniProtKB-KW"/>
</dbReference>
<evidence type="ECO:0000256" key="5">
    <source>
        <dbReference type="ARBA" id="ARBA00023010"/>
    </source>
</evidence>
<reference evidence="8" key="1">
    <citation type="submission" date="2016-01" db="EMBL/GenBank/DDBJ databases">
        <title>Reference transcriptome for the parasite Schistocephalus solidus: insights into the molecular evolution of parasitism.</title>
        <authorList>
            <person name="Hebert F.O."/>
            <person name="Grambauer S."/>
            <person name="Barber I."/>
            <person name="Landry C.R."/>
            <person name="Aubin-Horth N."/>
        </authorList>
    </citation>
    <scope>NUCLEOTIDE SEQUENCE</scope>
</reference>
<evidence type="ECO:0000256" key="1">
    <source>
        <dbReference type="ARBA" id="ARBA00004567"/>
    </source>
</evidence>
<keyword evidence="7" id="KW-0539">Nucleus</keyword>
<dbReference type="GO" id="GO:0017056">
    <property type="term" value="F:structural constituent of nuclear pore"/>
    <property type="evidence" value="ECO:0007669"/>
    <property type="project" value="InterPro"/>
</dbReference>
<keyword evidence="3" id="KW-0509">mRNA transport</keyword>
<dbReference type="GO" id="GO:0005643">
    <property type="term" value="C:nuclear pore"/>
    <property type="evidence" value="ECO:0007669"/>
    <property type="project" value="UniProtKB-SubCell"/>
</dbReference>
<dbReference type="Gene3D" id="6.10.140.1350">
    <property type="match status" value="1"/>
</dbReference>
<keyword evidence="2" id="KW-0813">Transport</keyword>
<dbReference type="GO" id="GO:0008139">
    <property type="term" value="F:nuclear localization sequence binding"/>
    <property type="evidence" value="ECO:0007669"/>
    <property type="project" value="InterPro"/>
</dbReference>
<feature type="non-terminal residue" evidence="8">
    <location>
        <position position="1"/>
    </location>
</feature>
<evidence type="ECO:0000256" key="7">
    <source>
        <dbReference type="ARBA" id="ARBA00023242"/>
    </source>
</evidence>
<dbReference type="PANTHER" id="PTHR13437:SF2">
    <property type="entry name" value="NUCLEOPORIN P58_P45"/>
    <property type="match status" value="1"/>
</dbReference>
<dbReference type="InterPro" id="IPR024882">
    <property type="entry name" value="NUP58/p45/49"/>
</dbReference>
<evidence type="ECO:0000256" key="4">
    <source>
        <dbReference type="ARBA" id="ARBA00022927"/>
    </source>
</evidence>
<protein>
    <submittedName>
        <fullName evidence="8">Nucleoporin p58/p45</fullName>
    </submittedName>
</protein>
<dbReference type="GO" id="GO:0051028">
    <property type="term" value="P:mRNA transport"/>
    <property type="evidence" value="ECO:0007669"/>
    <property type="project" value="UniProtKB-KW"/>
</dbReference>
<proteinExistence type="predicted"/>
<accession>A0A0X3P3K3</accession>
<keyword evidence="5" id="KW-0811">Translocation</keyword>
<gene>
    <name evidence="8" type="primary">NUPL1</name>
    <name evidence="8" type="ORF">TR154463</name>
</gene>
<evidence type="ECO:0000313" key="8">
    <source>
        <dbReference type="EMBL" id="JAP44387.1"/>
    </source>
</evidence>
<dbReference type="Pfam" id="PF15967">
    <property type="entry name" value="Nucleoporin_FG2"/>
    <property type="match status" value="1"/>
</dbReference>
<comment type="subcellular location">
    <subcellularLocation>
        <location evidence="1">Nucleus</location>
        <location evidence="1">Nuclear pore complex</location>
    </subcellularLocation>
</comment>
<dbReference type="PANTHER" id="PTHR13437">
    <property type="entry name" value="NUCLEOPORIN P58/P45 NUCLEOPORIN-LIKE PROTEIN 1"/>
    <property type="match status" value="1"/>
</dbReference>
<organism evidence="8">
    <name type="scientific">Schistocephalus solidus</name>
    <name type="common">Tapeworm</name>
    <dbReference type="NCBI Taxonomy" id="70667"/>
    <lineage>
        <taxon>Eukaryota</taxon>
        <taxon>Metazoa</taxon>
        <taxon>Spiralia</taxon>
        <taxon>Lophotrochozoa</taxon>
        <taxon>Platyhelminthes</taxon>
        <taxon>Cestoda</taxon>
        <taxon>Eucestoda</taxon>
        <taxon>Diphyllobothriidea</taxon>
        <taxon>Diphyllobothriidae</taxon>
        <taxon>Schistocephalus</taxon>
    </lineage>
</organism>
<evidence type="ECO:0000256" key="2">
    <source>
        <dbReference type="ARBA" id="ARBA00022448"/>
    </source>
</evidence>